<reference evidence="3" key="2">
    <citation type="submission" date="2021-04" db="EMBL/GenBank/DDBJ databases">
        <authorList>
            <person name="Gilroy R."/>
        </authorList>
    </citation>
    <scope>NUCLEOTIDE SEQUENCE</scope>
    <source>
        <strain evidence="3">ChiBcec15-3976</strain>
    </source>
</reference>
<protein>
    <recommendedName>
        <fullName evidence="2">NusG-like N-terminal domain-containing protein</fullName>
    </recommendedName>
</protein>
<gene>
    <name evidence="3" type="ORF">H9910_09690</name>
</gene>
<comment type="caution">
    <text evidence="3">The sequence shown here is derived from an EMBL/GenBank/DDBJ whole genome shotgun (WGS) entry which is preliminary data.</text>
</comment>
<dbReference type="InterPro" id="IPR006645">
    <property type="entry name" value="NGN-like_dom"/>
</dbReference>
<accession>A0A9D2U8J7</accession>
<dbReference type="Proteomes" id="UP000823909">
    <property type="component" value="Unassembled WGS sequence"/>
</dbReference>
<feature type="domain" description="NusG-like N-terminal" evidence="2">
    <location>
        <begin position="3"/>
        <end position="100"/>
    </location>
</feature>
<reference evidence="3" key="1">
    <citation type="journal article" date="2021" name="PeerJ">
        <title>Extensive microbial diversity within the chicken gut microbiome revealed by metagenomics and culture.</title>
        <authorList>
            <person name="Gilroy R."/>
            <person name="Ravi A."/>
            <person name="Getino M."/>
            <person name="Pursley I."/>
            <person name="Horton D.L."/>
            <person name="Alikhan N.F."/>
            <person name="Baker D."/>
            <person name="Gharbi K."/>
            <person name="Hall N."/>
            <person name="Watson M."/>
            <person name="Adriaenssens E.M."/>
            <person name="Foster-Nyarko E."/>
            <person name="Jarju S."/>
            <person name="Secka A."/>
            <person name="Antonio M."/>
            <person name="Oren A."/>
            <person name="Chaudhuri R.R."/>
            <person name="La Ragione R."/>
            <person name="Hildebrand F."/>
            <person name="Pallen M.J."/>
        </authorList>
    </citation>
    <scope>NUCLEOTIDE SEQUENCE</scope>
    <source>
        <strain evidence="3">ChiBcec15-3976</strain>
    </source>
</reference>
<organism evidence="3 4">
    <name type="scientific">Candidatus Mediterraneibacter quadrami</name>
    <dbReference type="NCBI Taxonomy" id="2838684"/>
    <lineage>
        <taxon>Bacteria</taxon>
        <taxon>Bacillati</taxon>
        <taxon>Bacillota</taxon>
        <taxon>Clostridia</taxon>
        <taxon>Lachnospirales</taxon>
        <taxon>Lachnospiraceae</taxon>
        <taxon>Mediterraneibacter</taxon>
    </lineage>
</organism>
<evidence type="ECO:0000313" key="4">
    <source>
        <dbReference type="Proteomes" id="UP000823909"/>
    </source>
</evidence>
<evidence type="ECO:0000313" key="3">
    <source>
        <dbReference type="EMBL" id="HJD43249.1"/>
    </source>
</evidence>
<sequence>MEKWYVMRTVPGKEAEALELMGRTVDPRLWTKRRILKKQKLFRVKGHLFLNVEDLFPGYIFVETEHPKELSEALERSREYPKLIGNVKAEIIPVEEKDLEFLKNVCGEDLQKPMALSEVEADEAGNLIHIGGILKTYENRIIRKRLRKRYVLAEIDLFSRKEDILFGIRMPGDEILEENV</sequence>
<name>A0A9D2U8J7_9FIRM</name>
<dbReference type="AlphaFoldDB" id="A0A9D2U8J7"/>
<dbReference type="InterPro" id="IPR036735">
    <property type="entry name" value="NGN_dom_sf"/>
</dbReference>
<proteinExistence type="predicted"/>
<dbReference type="SUPFAM" id="SSF82679">
    <property type="entry name" value="N-utilization substance G protein NusG, N-terminal domain"/>
    <property type="match status" value="1"/>
</dbReference>
<evidence type="ECO:0000256" key="1">
    <source>
        <dbReference type="ARBA" id="ARBA00023163"/>
    </source>
</evidence>
<dbReference type="Gene3D" id="3.30.70.940">
    <property type="entry name" value="NusG, N-terminal domain"/>
    <property type="match status" value="1"/>
</dbReference>
<dbReference type="EMBL" id="DWUU01000059">
    <property type="protein sequence ID" value="HJD43249.1"/>
    <property type="molecule type" value="Genomic_DNA"/>
</dbReference>
<evidence type="ECO:0000259" key="2">
    <source>
        <dbReference type="Pfam" id="PF02357"/>
    </source>
</evidence>
<keyword evidence="1" id="KW-0804">Transcription</keyword>
<dbReference type="GO" id="GO:0006354">
    <property type="term" value="P:DNA-templated transcription elongation"/>
    <property type="evidence" value="ECO:0007669"/>
    <property type="project" value="InterPro"/>
</dbReference>
<dbReference type="Pfam" id="PF02357">
    <property type="entry name" value="NusG"/>
    <property type="match status" value="1"/>
</dbReference>